<protein>
    <submittedName>
        <fullName evidence="1">Uncharacterized protein</fullName>
    </submittedName>
</protein>
<sequence length="121" mass="13339">MLPNINDASLPLQLSLSLKTLYVTDHRIVARHLADLPRSCSSLEDFRCQNVRVLTLRESDHAILDTLSATESGSVSAGTICTLQDLPTCKRFGEAVMLTQTARIRLDRLTGLIYLTVLDLG</sequence>
<dbReference type="EMBL" id="JAAAIN010000060">
    <property type="protein sequence ID" value="KAG0321540.1"/>
    <property type="molecule type" value="Genomic_DNA"/>
</dbReference>
<gene>
    <name evidence="1" type="ORF">BGZ97_011045</name>
</gene>
<evidence type="ECO:0000313" key="1">
    <source>
        <dbReference type="EMBL" id="KAG0321540.1"/>
    </source>
</evidence>
<comment type="caution">
    <text evidence="1">The sequence shown here is derived from an EMBL/GenBank/DDBJ whole genome shotgun (WGS) entry which is preliminary data.</text>
</comment>
<dbReference type="Proteomes" id="UP000823405">
    <property type="component" value="Unassembled WGS sequence"/>
</dbReference>
<organism evidence="1 2">
    <name type="scientific">Linnemannia gamsii</name>
    <dbReference type="NCBI Taxonomy" id="64522"/>
    <lineage>
        <taxon>Eukaryota</taxon>
        <taxon>Fungi</taxon>
        <taxon>Fungi incertae sedis</taxon>
        <taxon>Mucoromycota</taxon>
        <taxon>Mortierellomycotina</taxon>
        <taxon>Mortierellomycetes</taxon>
        <taxon>Mortierellales</taxon>
        <taxon>Mortierellaceae</taxon>
        <taxon>Linnemannia</taxon>
    </lineage>
</organism>
<evidence type="ECO:0000313" key="2">
    <source>
        <dbReference type="Proteomes" id="UP000823405"/>
    </source>
</evidence>
<reference evidence="1" key="1">
    <citation type="journal article" date="2020" name="Fungal Divers.">
        <title>Resolving the Mortierellaceae phylogeny through synthesis of multi-gene phylogenetics and phylogenomics.</title>
        <authorList>
            <person name="Vandepol N."/>
            <person name="Liber J."/>
            <person name="Desiro A."/>
            <person name="Na H."/>
            <person name="Kennedy M."/>
            <person name="Barry K."/>
            <person name="Grigoriev I.V."/>
            <person name="Miller A.N."/>
            <person name="O'Donnell K."/>
            <person name="Stajich J.E."/>
            <person name="Bonito G."/>
        </authorList>
    </citation>
    <scope>NUCLEOTIDE SEQUENCE</scope>
    <source>
        <strain evidence="1">NVP60</strain>
    </source>
</reference>
<keyword evidence="2" id="KW-1185">Reference proteome</keyword>
<dbReference type="AlphaFoldDB" id="A0A9P6RN88"/>
<proteinExistence type="predicted"/>
<accession>A0A9P6RN88</accession>
<name>A0A9P6RN88_9FUNG</name>